<dbReference type="Proteomes" id="UP000826195">
    <property type="component" value="Unassembled WGS sequence"/>
</dbReference>
<keyword evidence="3" id="KW-1185">Reference proteome</keyword>
<dbReference type="EMBL" id="JAHXZJ010001492">
    <property type="protein sequence ID" value="KAH0551911.1"/>
    <property type="molecule type" value="Genomic_DNA"/>
</dbReference>
<feature type="region of interest" description="Disordered" evidence="1">
    <location>
        <begin position="1"/>
        <end position="20"/>
    </location>
</feature>
<accession>A0AAV7IHM6</accession>
<evidence type="ECO:0000313" key="2">
    <source>
        <dbReference type="EMBL" id="KAH0551911.1"/>
    </source>
</evidence>
<protein>
    <submittedName>
        <fullName evidence="2">Uncharacterized protein</fullName>
    </submittedName>
</protein>
<reference evidence="2 3" key="1">
    <citation type="journal article" date="2021" name="J. Hered.">
        <title>A chromosome-level genome assembly of the parasitoid wasp, Cotesia glomerata (Hymenoptera: Braconidae).</title>
        <authorList>
            <person name="Pinto B.J."/>
            <person name="Weis J.J."/>
            <person name="Gamble T."/>
            <person name="Ode P.J."/>
            <person name="Paul R."/>
            <person name="Zaspel J.M."/>
        </authorList>
    </citation>
    <scope>NUCLEOTIDE SEQUENCE [LARGE SCALE GENOMIC DNA]</scope>
    <source>
        <strain evidence="2">CgM1</strain>
    </source>
</reference>
<sequence length="159" mass="18176">MNKLREGVRGNLSLSRNPDESSAYVVKYSKQVRLLRYMESVNSEHEPAMMDHNQIGDNQQHQNIFNHDLQNVAVLAPMQNSAQAREVRMTSEAKEVSSTLPDLRQINLDNILSNSESKSTTPHNIVNYDQFNTSAANQHRPIQISHSEQYFQPFPPEIT</sequence>
<evidence type="ECO:0000313" key="3">
    <source>
        <dbReference type="Proteomes" id="UP000826195"/>
    </source>
</evidence>
<dbReference type="AlphaFoldDB" id="A0AAV7IHM6"/>
<proteinExistence type="predicted"/>
<name>A0AAV7IHM6_COTGL</name>
<organism evidence="2 3">
    <name type="scientific">Cotesia glomerata</name>
    <name type="common">Lepidopteran parasitic wasp</name>
    <name type="synonym">Apanteles glomeratus</name>
    <dbReference type="NCBI Taxonomy" id="32391"/>
    <lineage>
        <taxon>Eukaryota</taxon>
        <taxon>Metazoa</taxon>
        <taxon>Ecdysozoa</taxon>
        <taxon>Arthropoda</taxon>
        <taxon>Hexapoda</taxon>
        <taxon>Insecta</taxon>
        <taxon>Pterygota</taxon>
        <taxon>Neoptera</taxon>
        <taxon>Endopterygota</taxon>
        <taxon>Hymenoptera</taxon>
        <taxon>Apocrita</taxon>
        <taxon>Ichneumonoidea</taxon>
        <taxon>Braconidae</taxon>
        <taxon>Microgastrinae</taxon>
        <taxon>Cotesia</taxon>
    </lineage>
</organism>
<gene>
    <name evidence="2" type="ORF">KQX54_002937</name>
</gene>
<evidence type="ECO:0000256" key="1">
    <source>
        <dbReference type="SAM" id="MobiDB-lite"/>
    </source>
</evidence>
<comment type="caution">
    <text evidence="2">The sequence shown here is derived from an EMBL/GenBank/DDBJ whole genome shotgun (WGS) entry which is preliminary data.</text>
</comment>